<sequence length="230" mass="24895">MAICAAAADHSRASPSSAATQPTTICWRPSKVKEEVEEDGMVVDPPDDASEASDNLRATGTTPAAAAPLDLVARHGGAADRRRGEAFYFVRRRRCRRPNVRRTVAEGGGGGGGAGGLWKKSWTGSGKSVTDLGVVVPWSKTCYCFYRRDEGGRLSTFGGGWVLAEYEITEPGTYRRADEEEDDDDYWVLCHVRKTASKKRKRNRCDEAVAARAVAGTESKSYLLCGLTAN</sequence>
<dbReference type="InterPro" id="IPR036093">
    <property type="entry name" value="NAC_dom_sf"/>
</dbReference>
<proteinExistence type="predicted"/>
<dbReference type="SUPFAM" id="SSF101941">
    <property type="entry name" value="NAC domain"/>
    <property type="match status" value="1"/>
</dbReference>
<dbReference type="AlphaFoldDB" id="A2ZTC4"/>
<evidence type="ECO:0000256" key="1">
    <source>
        <dbReference type="SAM" id="MobiDB-lite"/>
    </source>
</evidence>
<dbReference type="EMBL" id="CM000138">
    <property type="protein sequence ID" value="EAZ11971.1"/>
    <property type="molecule type" value="Genomic_DNA"/>
</dbReference>
<evidence type="ECO:0000313" key="2">
    <source>
        <dbReference type="EMBL" id="EAZ11971.1"/>
    </source>
</evidence>
<dbReference type="Gene3D" id="2.170.150.80">
    <property type="entry name" value="NAC domain"/>
    <property type="match status" value="1"/>
</dbReference>
<organism evidence="2">
    <name type="scientific">Oryza sativa subsp. japonica</name>
    <name type="common">Rice</name>
    <dbReference type="NCBI Taxonomy" id="39947"/>
    <lineage>
        <taxon>Eukaryota</taxon>
        <taxon>Viridiplantae</taxon>
        <taxon>Streptophyta</taxon>
        <taxon>Embryophyta</taxon>
        <taxon>Tracheophyta</taxon>
        <taxon>Spermatophyta</taxon>
        <taxon>Magnoliopsida</taxon>
        <taxon>Liliopsida</taxon>
        <taxon>Poales</taxon>
        <taxon>Poaceae</taxon>
        <taxon>BOP clade</taxon>
        <taxon>Oryzoideae</taxon>
        <taxon>Oryzeae</taxon>
        <taxon>Oryzinae</taxon>
        <taxon>Oryza</taxon>
        <taxon>Oryza sativa</taxon>
    </lineage>
</organism>
<accession>A2ZTC4</accession>
<reference evidence="2" key="1">
    <citation type="journal article" date="2005" name="PLoS Biol.">
        <title>The genomes of Oryza sativa: a history of duplications.</title>
        <authorList>
            <person name="Yu J."/>
            <person name="Wang J."/>
            <person name="Lin W."/>
            <person name="Li S."/>
            <person name="Li H."/>
            <person name="Zhou J."/>
            <person name="Ni P."/>
            <person name="Dong W."/>
            <person name="Hu S."/>
            <person name="Zeng C."/>
            <person name="Zhang J."/>
            <person name="Zhang Y."/>
            <person name="Li R."/>
            <person name="Xu Z."/>
            <person name="Li S."/>
            <person name="Li X."/>
            <person name="Zheng H."/>
            <person name="Cong L."/>
            <person name="Lin L."/>
            <person name="Yin J."/>
            <person name="Geng J."/>
            <person name="Li G."/>
            <person name="Shi J."/>
            <person name="Liu J."/>
            <person name="Lv H."/>
            <person name="Li J."/>
            <person name="Wang J."/>
            <person name="Deng Y."/>
            <person name="Ran L."/>
            <person name="Shi X."/>
            <person name="Wang X."/>
            <person name="Wu Q."/>
            <person name="Li C."/>
            <person name="Ren X."/>
            <person name="Wang J."/>
            <person name="Wang X."/>
            <person name="Li D."/>
            <person name="Liu D."/>
            <person name="Zhang X."/>
            <person name="Ji Z."/>
            <person name="Zhao W."/>
            <person name="Sun Y."/>
            <person name="Zhang Z."/>
            <person name="Bao J."/>
            <person name="Han Y."/>
            <person name="Dong L."/>
            <person name="Ji J."/>
            <person name="Chen P."/>
            <person name="Wu S."/>
            <person name="Liu J."/>
            <person name="Xiao Y."/>
            <person name="Bu D."/>
            <person name="Tan J."/>
            <person name="Yang L."/>
            <person name="Ye C."/>
            <person name="Zhang J."/>
            <person name="Xu J."/>
            <person name="Zhou Y."/>
            <person name="Yu Y."/>
            <person name="Zhang B."/>
            <person name="Zhuang S."/>
            <person name="Wei H."/>
            <person name="Liu B."/>
            <person name="Lei M."/>
            <person name="Yu H."/>
            <person name="Li Y."/>
            <person name="Xu H."/>
            <person name="Wei S."/>
            <person name="He X."/>
            <person name="Fang L."/>
            <person name="Zhang Z."/>
            <person name="Zhang Y."/>
            <person name="Huang X."/>
            <person name="Su Z."/>
            <person name="Tong W."/>
            <person name="Li J."/>
            <person name="Tong Z."/>
            <person name="Li S."/>
            <person name="Ye J."/>
            <person name="Wang L."/>
            <person name="Fang L."/>
            <person name="Lei T."/>
            <person name="Chen C."/>
            <person name="Chen H."/>
            <person name="Xu Z."/>
            <person name="Li H."/>
            <person name="Huang H."/>
            <person name="Zhang F."/>
            <person name="Xu H."/>
            <person name="Li N."/>
            <person name="Zhao C."/>
            <person name="Li S."/>
            <person name="Dong L."/>
            <person name="Huang Y."/>
            <person name="Li L."/>
            <person name="Xi Y."/>
            <person name="Qi Q."/>
            <person name="Li W."/>
            <person name="Zhang B."/>
            <person name="Hu W."/>
            <person name="Zhang Y."/>
            <person name="Tian X."/>
            <person name="Jiao Y."/>
            <person name="Liang X."/>
            <person name="Jin J."/>
            <person name="Gao L."/>
            <person name="Zheng W."/>
            <person name="Hao B."/>
            <person name="Liu S."/>
            <person name="Wang W."/>
            <person name="Yuan L."/>
            <person name="Cao M."/>
            <person name="McDermott J."/>
            <person name="Samudrala R."/>
            <person name="Wang J."/>
            <person name="Wong G.K."/>
            <person name="Yang H."/>
        </authorList>
    </citation>
    <scope>NUCLEOTIDE SEQUENCE [LARGE SCALE GENOMIC DNA]</scope>
</reference>
<dbReference type="Proteomes" id="UP000007752">
    <property type="component" value="Chromosome 1"/>
</dbReference>
<protein>
    <submittedName>
        <fullName evidence="2">Uncharacterized protein</fullName>
    </submittedName>
</protein>
<feature type="region of interest" description="Disordered" evidence="1">
    <location>
        <begin position="1"/>
        <end position="21"/>
    </location>
</feature>
<dbReference type="GO" id="GO:0003677">
    <property type="term" value="F:DNA binding"/>
    <property type="evidence" value="ECO:0007669"/>
    <property type="project" value="InterPro"/>
</dbReference>
<gene>
    <name evidence="2" type="ORF">OsJ_01848</name>
</gene>
<reference evidence="2" key="2">
    <citation type="submission" date="2008-12" db="EMBL/GenBank/DDBJ databases">
        <title>Improved gene annotation of the rice (Oryza sativa) genomes.</title>
        <authorList>
            <person name="Wang J."/>
            <person name="Li R."/>
            <person name="Fan W."/>
            <person name="Huang Q."/>
            <person name="Zhang J."/>
            <person name="Zhou Y."/>
            <person name="Hu Y."/>
            <person name="Zi S."/>
            <person name="Li J."/>
            <person name="Ni P."/>
            <person name="Zheng H."/>
            <person name="Zhang Y."/>
            <person name="Zhao M."/>
            <person name="Hao Q."/>
            <person name="McDermott J."/>
            <person name="Samudrala R."/>
            <person name="Kristiansen K."/>
            <person name="Wong G.K.-S."/>
        </authorList>
    </citation>
    <scope>NUCLEOTIDE SEQUENCE</scope>
</reference>
<dbReference type="GO" id="GO:0006355">
    <property type="term" value="P:regulation of DNA-templated transcription"/>
    <property type="evidence" value="ECO:0007669"/>
    <property type="project" value="InterPro"/>
</dbReference>
<name>A2ZTC4_ORYSJ</name>